<comment type="cofactor">
    <cofactor evidence="1">
        <name>Zn(2+)</name>
        <dbReference type="ChEBI" id="CHEBI:29105"/>
    </cofactor>
</comment>
<dbReference type="GO" id="GO:0006605">
    <property type="term" value="P:protein targeting"/>
    <property type="evidence" value="ECO:0007669"/>
    <property type="project" value="UniProtKB-UniRule"/>
</dbReference>
<evidence type="ECO:0000256" key="8">
    <source>
        <dbReference type="ARBA" id="ARBA00022741"/>
    </source>
</evidence>
<feature type="domain" description="SecA family profile" evidence="20">
    <location>
        <begin position="2"/>
        <end position="638"/>
    </location>
</feature>
<dbReference type="Pfam" id="PF02810">
    <property type="entry name" value="SEC-C"/>
    <property type="match status" value="1"/>
</dbReference>
<evidence type="ECO:0000256" key="3">
    <source>
        <dbReference type="ARBA" id="ARBA00007650"/>
    </source>
</evidence>
<evidence type="ECO:0000259" key="18">
    <source>
        <dbReference type="PROSITE" id="PS51192"/>
    </source>
</evidence>
<comment type="similarity">
    <text evidence="3 15 16">Belongs to the SecA family.</text>
</comment>
<dbReference type="GO" id="GO:0005524">
    <property type="term" value="F:ATP binding"/>
    <property type="evidence" value="ECO:0007669"/>
    <property type="project" value="UniProtKB-UniRule"/>
</dbReference>
<dbReference type="GO" id="GO:0031522">
    <property type="term" value="C:cell envelope Sec protein transport complex"/>
    <property type="evidence" value="ECO:0007669"/>
    <property type="project" value="TreeGrafter"/>
</dbReference>
<dbReference type="Gene3D" id="3.90.1440.10">
    <property type="entry name" value="SecA, preprotein cross-linking domain"/>
    <property type="match status" value="1"/>
</dbReference>
<keyword evidence="13 15" id="KW-0811">Translocation</keyword>
<dbReference type="SUPFAM" id="SSF81886">
    <property type="entry name" value="Helical scaffold and wing domains of SecA"/>
    <property type="match status" value="1"/>
</dbReference>
<dbReference type="PROSITE" id="PS51192">
    <property type="entry name" value="HELICASE_ATP_BIND_1"/>
    <property type="match status" value="1"/>
</dbReference>
<accession>A0A2M8KFW7</accession>
<evidence type="ECO:0000256" key="16">
    <source>
        <dbReference type="RuleBase" id="RU003874"/>
    </source>
</evidence>
<dbReference type="GO" id="GO:0008564">
    <property type="term" value="F:protein-exporting ATPase activity"/>
    <property type="evidence" value="ECO:0007669"/>
    <property type="project" value="UniProtKB-EC"/>
</dbReference>
<dbReference type="CDD" id="cd17928">
    <property type="entry name" value="DEXDc_SecA"/>
    <property type="match status" value="1"/>
</dbReference>
<reference evidence="22" key="1">
    <citation type="submission" date="2017-09" db="EMBL/GenBank/DDBJ databases">
        <title>Depth-based differentiation of microbial function through sediment-hosted aquifers and enrichment of novel symbionts in the deep terrestrial subsurface.</title>
        <authorList>
            <person name="Probst A.J."/>
            <person name="Ladd B."/>
            <person name="Jarett J.K."/>
            <person name="Geller-Mcgrath D.E."/>
            <person name="Sieber C.M.K."/>
            <person name="Emerson J.B."/>
            <person name="Anantharaman K."/>
            <person name="Thomas B.C."/>
            <person name="Malmstrom R."/>
            <person name="Stieglmeier M."/>
            <person name="Klingl A."/>
            <person name="Woyke T."/>
            <person name="Ryan C.M."/>
            <person name="Banfield J.F."/>
        </authorList>
    </citation>
    <scope>NUCLEOTIDE SEQUENCE [LARGE SCALE GENOMIC DNA]</scope>
</reference>
<comment type="catalytic activity">
    <reaction evidence="15">
        <text>ATP + H2O + cellular proteinSide 1 = ADP + phosphate + cellular proteinSide 2.</text>
        <dbReference type="EC" id="7.4.2.8"/>
    </reaction>
</comment>
<dbReference type="InterPro" id="IPR027417">
    <property type="entry name" value="P-loop_NTPase"/>
</dbReference>
<dbReference type="GO" id="GO:0043952">
    <property type="term" value="P:protein transport by the Sec complex"/>
    <property type="evidence" value="ECO:0007669"/>
    <property type="project" value="UniProtKB-ARBA"/>
</dbReference>
<evidence type="ECO:0000256" key="5">
    <source>
        <dbReference type="ARBA" id="ARBA00022475"/>
    </source>
</evidence>
<keyword evidence="12 15" id="KW-1278">Translocase</keyword>
<comment type="subcellular location">
    <subcellularLocation>
        <location evidence="15">Cell membrane</location>
        <topology evidence="15">Peripheral membrane protein</topology>
        <orientation evidence="15">Cytoplasmic side</orientation>
    </subcellularLocation>
    <subcellularLocation>
        <location evidence="15">Cytoplasm</location>
    </subcellularLocation>
    <subcellularLocation>
        <location evidence="2">Membrane</location>
        <topology evidence="2">Peripheral membrane protein</topology>
    </subcellularLocation>
    <text evidence="15">Distribution is 50-50.</text>
</comment>
<dbReference type="Pfam" id="PF07516">
    <property type="entry name" value="SecA_SW"/>
    <property type="match status" value="1"/>
</dbReference>
<dbReference type="FunFam" id="3.40.50.300:FF:000113">
    <property type="entry name" value="Preprotein translocase subunit SecA"/>
    <property type="match status" value="1"/>
</dbReference>
<dbReference type="PROSITE" id="PS01312">
    <property type="entry name" value="SECA"/>
    <property type="match status" value="1"/>
</dbReference>
<comment type="subunit">
    <text evidence="15">Monomer and homodimer. Part of the essential Sec protein translocation apparatus which comprises SecA, SecYEG and auxiliary proteins SecDF. Other proteins may also be involved.</text>
</comment>
<keyword evidence="4 15" id="KW-0813">Transport</keyword>
<organism evidence="21 22">
    <name type="scientific">Candidatus Portnoybacteria bacterium CG10_big_fil_rev_8_21_14_0_10_40_22</name>
    <dbReference type="NCBI Taxonomy" id="1974814"/>
    <lineage>
        <taxon>Bacteria</taxon>
        <taxon>Candidatus Portnoyibacteriota</taxon>
    </lineage>
</organism>
<dbReference type="AlphaFoldDB" id="A0A2M8KFW7"/>
<protein>
    <recommendedName>
        <fullName evidence="15 16">Protein translocase subunit SecA</fullName>
        <ecNumber evidence="15">7.4.2.8</ecNumber>
    </recommendedName>
</protein>
<feature type="binding site" evidence="15">
    <location>
        <position position="541"/>
    </location>
    <ligand>
        <name>ATP</name>
        <dbReference type="ChEBI" id="CHEBI:30616"/>
    </ligand>
</feature>
<dbReference type="SUPFAM" id="SSF52540">
    <property type="entry name" value="P-loop containing nucleoside triphosphate hydrolases"/>
    <property type="match status" value="2"/>
</dbReference>
<evidence type="ECO:0000259" key="20">
    <source>
        <dbReference type="PROSITE" id="PS51196"/>
    </source>
</evidence>
<dbReference type="PROSITE" id="PS51194">
    <property type="entry name" value="HELICASE_CTER"/>
    <property type="match status" value="1"/>
</dbReference>
<evidence type="ECO:0000259" key="19">
    <source>
        <dbReference type="PROSITE" id="PS51194"/>
    </source>
</evidence>
<dbReference type="SMART" id="SM00957">
    <property type="entry name" value="SecA_DEAD"/>
    <property type="match status" value="1"/>
</dbReference>
<feature type="compositionally biased region" description="Basic and acidic residues" evidence="17">
    <location>
        <begin position="50"/>
        <end position="68"/>
    </location>
</feature>
<dbReference type="InterPro" id="IPR001650">
    <property type="entry name" value="Helicase_C-like"/>
</dbReference>
<dbReference type="InterPro" id="IPR011115">
    <property type="entry name" value="SecA_DEAD"/>
</dbReference>
<dbReference type="InterPro" id="IPR011116">
    <property type="entry name" value="SecA_Wing/Scaffold"/>
</dbReference>
<feature type="region of interest" description="Disordered" evidence="17">
    <location>
        <begin position="877"/>
        <end position="909"/>
    </location>
</feature>
<keyword evidence="8 15" id="KW-0547">Nucleotide-binding</keyword>
<evidence type="ECO:0000256" key="17">
    <source>
        <dbReference type="SAM" id="MobiDB-lite"/>
    </source>
</evidence>
<dbReference type="InterPro" id="IPR036266">
    <property type="entry name" value="SecA_Wing/Scaffold_sf"/>
</dbReference>
<proteinExistence type="inferred from homology"/>
<dbReference type="PANTHER" id="PTHR30612:SF0">
    <property type="entry name" value="CHLOROPLAST PROTEIN-TRANSPORTING ATPASE"/>
    <property type="match status" value="1"/>
</dbReference>
<dbReference type="GO" id="GO:0005829">
    <property type="term" value="C:cytosol"/>
    <property type="evidence" value="ECO:0007669"/>
    <property type="project" value="TreeGrafter"/>
</dbReference>
<evidence type="ECO:0000256" key="4">
    <source>
        <dbReference type="ARBA" id="ARBA00022448"/>
    </source>
</evidence>
<keyword evidence="14 15" id="KW-0472">Membrane</keyword>
<dbReference type="EC" id="7.4.2.8" evidence="15"/>
<dbReference type="NCBIfam" id="NF009538">
    <property type="entry name" value="PRK12904.1"/>
    <property type="match status" value="1"/>
</dbReference>
<name>A0A2M8KFW7_9BACT</name>
<dbReference type="PANTHER" id="PTHR30612">
    <property type="entry name" value="SECA INNER MEMBRANE COMPONENT OF SEC PROTEIN SECRETION SYSTEM"/>
    <property type="match status" value="1"/>
</dbReference>
<dbReference type="HAMAP" id="MF_01382">
    <property type="entry name" value="SecA"/>
    <property type="match status" value="1"/>
</dbReference>
<dbReference type="InterPro" id="IPR014001">
    <property type="entry name" value="Helicase_ATP-bd"/>
</dbReference>
<keyword evidence="5 15" id="KW-1003">Cell membrane</keyword>
<dbReference type="InterPro" id="IPR011130">
    <property type="entry name" value="SecA_preprotein_X-link_dom"/>
</dbReference>
<evidence type="ECO:0000313" key="21">
    <source>
        <dbReference type="EMBL" id="PJE58818.1"/>
    </source>
</evidence>
<dbReference type="CDD" id="cd18803">
    <property type="entry name" value="SF2_C_secA"/>
    <property type="match status" value="1"/>
</dbReference>
<feature type="compositionally biased region" description="Polar residues" evidence="17">
    <location>
        <begin position="881"/>
        <end position="898"/>
    </location>
</feature>
<feature type="binding site" evidence="15">
    <location>
        <begin position="130"/>
        <end position="134"/>
    </location>
    <ligand>
        <name>ATP</name>
        <dbReference type="ChEBI" id="CHEBI:30616"/>
    </ligand>
</feature>
<gene>
    <name evidence="15" type="primary">secA</name>
    <name evidence="21" type="ORF">COU83_01770</name>
</gene>
<evidence type="ECO:0000256" key="9">
    <source>
        <dbReference type="ARBA" id="ARBA00022833"/>
    </source>
</evidence>
<evidence type="ECO:0000256" key="15">
    <source>
        <dbReference type="HAMAP-Rule" id="MF_01382"/>
    </source>
</evidence>
<feature type="domain" description="Helicase C-terminal" evidence="19">
    <location>
        <begin position="466"/>
        <end position="643"/>
    </location>
</feature>
<dbReference type="InterPro" id="IPR004027">
    <property type="entry name" value="SEC_C_motif"/>
</dbReference>
<dbReference type="FunFam" id="3.90.1440.10:FF:000002">
    <property type="entry name" value="Protein translocase subunit SecA"/>
    <property type="match status" value="1"/>
</dbReference>
<evidence type="ECO:0000256" key="2">
    <source>
        <dbReference type="ARBA" id="ARBA00004170"/>
    </source>
</evidence>
<dbReference type="InterPro" id="IPR036670">
    <property type="entry name" value="SecA_X-link_sf"/>
</dbReference>
<dbReference type="Proteomes" id="UP000231347">
    <property type="component" value="Unassembled WGS sequence"/>
</dbReference>
<evidence type="ECO:0000256" key="12">
    <source>
        <dbReference type="ARBA" id="ARBA00022967"/>
    </source>
</evidence>
<keyword evidence="6 15" id="KW-0963">Cytoplasm</keyword>
<evidence type="ECO:0000256" key="11">
    <source>
        <dbReference type="ARBA" id="ARBA00022927"/>
    </source>
</evidence>
<dbReference type="InterPro" id="IPR014018">
    <property type="entry name" value="SecA_motor_DEAD"/>
</dbReference>
<dbReference type="Gene3D" id="3.40.50.300">
    <property type="entry name" value="P-loop containing nucleotide triphosphate hydrolases"/>
    <property type="match status" value="3"/>
</dbReference>
<dbReference type="InterPro" id="IPR020937">
    <property type="entry name" value="SecA_CS"/>
</dbReference>
<dbReference type="Pfam" id="PF21090">
    <property type="entry name" value="P-loop_SecA"/>
    <property type="match status" value="1"/>
</dbReference>
<dbReference type="GO" id="GO:0017038">
    <property type="term" value="P:protein import"/>
    <property type="evidence" value="ECO:0007669"/>
    <property type="project" value="InterPro"/>
</dbReference>
<dbReference type="Pfam" id="PF01043">
    <property type="entry name" value="SecA_PP_bind"/>
    <property type="match status" value="1"/>
</dbReference>
<dbReference type="GO" id="GO:0005886">
    <property type="term" value="C:plasma membrane"/>
    <property type="evidence" value="ECO:0007669"/>
    <property type="project" value="UniProtKB-SubCell"/>
</dbReference>
<evidence type="ECO:0000256" key="14">
    <source>
        <dbReference type="ARBA" id="ARBA00023136"/>
    </source>
</evidence>
<dbReference type="SMART" id="SM00958">
    <property type="entry name" value="SecA_PP_bind"/>
    <property type="match status" value="1"/>
</dbReference>
<feature type="region of interest" description="Disordered" evidence="17">
    <location>
        <begin position="50"/>
        <end position="74"/>
    </location>
</feature>
<evidence type="ECO:0000256" key="10">
    <source>
        <dbReference type="ARBA" id="ARBA00022840"/>
    </source>
</evidence>
<dbReference type="PRINTS" id="PR00906">
    <property type="entry name" value="SECA"/>
</dbReference>
<comment type="caution">
    <text evidence="21">The sequence shown here is derived from an EMBL/GenBank/DDBJ whole genome shotgun (WGS) entry which is preliminary data.</text>
</comment>
<dbReference type="InterPro" id="IPR000185">
    <property type="entry name" value="SecA"/>
</dbReference>
<evidence type="ECO:0000256" key="7">
    <source>
        <dbReference type="ARBA" id="ARBA00022723"/>
    </source>
</evidence>
<feature type="binding site" evidence="15">
    <location>
        <position position="112"/>
    </location>
    <ligand>
        <name>ATP</name>
        <dbReference type="ChEBI" id="CHEBI:30616"/>
    </ligand>
</feature>
<keyword evidence="7" id="KW-0479">Metal-binding</keyword>
<keyword evidence="11 15" id="KW-0653">Protein transport</keyword>
<evidence type="ECO:0000256" key="6">
    <source>
        <dbReference type="ARBA" id="ARBA00022490"/>
    </source>
</evidence>
<dbReference type="InterPro" id="IPR044722">
    <property type="entry name" value="SecA_SF2_C"/>
</dbReference>
<dbReference type="Pfam" id="PF07517">
    <property type="entry name" value="SecA_DEAD"/>
    <property type="match status" value="1"/>
</dbReference>
<evidence type="ECO:0000256" key="13">
    <source>
        <dbReference type="ARBA" id="ARBA00023010"/>
    </source>
</evidence>
<dbReference type="EMBL" id="PFDY01000042">
    <property type="protein sequence ID" value="PJE58818.1"/>
    <property type="molecule type" value="Genomic_DNA"/>
</dbReference>
<keyword evidence="10 15" id="KW-0067">ATP-binding</keyword>
<sequence>MSSFLSKIFGDPNARFVKKFQPLVDQINQLEKKFEGFSDTQIKERAQELRRGIIGHPEAERSEAEGSRDSSPSLIVQAQNDTKKLDDILPEVFALVREAAKRTIKQRHFDEQLMAGIILHRGMIAEQKTGEGKTLSATLAVALNALTGKGVHLVTVNDYLARRDANWMGPIYYLLGLSVACINHDKSYLFAPQDAPDNNEVTVEMQNMKEVARKEAYAADITYGTNNEFGFDYLRDNLAQDLTSRVQRGYNFAIVDEVDSILIDEARTPLIISAPDEESTKLYQTFSHVVPRLKKDEDYEVDEKMRAVSILDSGIDKVEKALGIKNIYDQGGVRYVHQLEQALRASVLFKRDRDYLVKNNEVLIIDEFTGRLMPGRRYSEGLHQALEAKEGVQVQQESRTLASITFQNYFRLYKKLAGMTGTALSSAEEFDTVYKLRAVAIPTHRSLTRQDLSDRIYRTEKAKFQAITKQIKECRDNGQPVLVGTRSVERNEYLSALLSREGIAHEVLNAKNHEREAQIIAQAGRSGAVTVATNMAGRGVDIVLGGKQIGDPTLVGDRGWQKLHKQVIEAGGLFILGTERHEARRIDDQLRGRAGRQGDPGVSVFFVSLEDELMRIFAGDRLKNVMTMLKVPDDMPIENRMISRAIESAQFRIEGYNFDSRKHTLEYDDVLNKQRQYIYGQRQRILQSEGLKEQVLALLKNEISRVVKFYTQEVFDSKGILEALNNFLPIIETQAQIENDLRAIIDERADSEDKQKKIIDYFDNLCQKLYSEREASFGVEQMQAITKFVLLRSYDIFWMEHLDNMEHLRQSVALRAYAQRDPLVEYKNEGAKMFKRLLAAIQAEVVNLIFKIQAQPQSEVVVVGMPALSEAKGGNLEAGVTTGSDNMRAQLSTPSTRNSHGKKPGRNDPCLCGSGKKYKKCCGK</sequence>
<keyword evidence="9" id="KW-0862">Zinc</keyword>
<dbReference type="GO" id="GO:0065002">
    <property type="term" value="P:intracellular protein transmembrane transport"/>
    <property type="evidence" value="ECO:0007669"/>
    <property type="project" value="UniProtKB-UniRule"/>
</dbReference>
<dbReference type="SUPFAM" id="SSF81767">
    <property type="entry name" value="Pre-protein crosslinking domain of SecA"/>
    <property type="match status" value="1"/>
</dbReference>
<dbReference type="NCBIfam" id="TIGR00963">
    <property type="entry name" value="secA"/>
    <property type="match status" value="1"/>
</dbReference>
<comment type="function">
    <text evidence="15">Part of the Sec protein translocase complex. Interacts with the SecYEG preprotein conducting channel. Has a central role in coupling the hydrolysis of ATP to the transfer of proteins into and across the cell membrane, serving as an ATP-driven molecular motor driving the stepwise translocation of polypeptide chains across the membrane.</text>
</comment>
<dbReference type="PROSITE" id="PS51196">
    <property type="entry name" value="SECA_MOTOR_DEAD"/>
    <property type="match status" value="1"/>
</dbReference>
<dbReference type="GO" id="GO:0046872">
    <property type="term" value="F:metal ion binding"/>
    <property type="evidence" value="ECO:0007669"/>
    <property type="project" value="UniProtKB-KW"/>
</dbReference>
<evidence type="ECO:0000256" key="1">
    <source>
        <dbReference type="ARBA" id="ARBA00001947"/>
    </source>
</evidence>
<dbReference type="Gene3D" id="1.10.3060.10">
    <property type="entry name" value="Helical scaffold and wing domains of SecA"/>
    <property type="match status" value="1"/>
</dbReference>
<feature type="domain" description="Helicase ATP-binding" evidence="18">
    <location>
        <begin position="114"/>
        <end position="294"/>
    </location>
</feature>
<evidence type="ECO:0000313" key="22">
    <source>
        <dbReference type="Proteomes" id="UP000231347"/>
    </source>
</evidence>